<keyword evidence="3" id="KW-0349">Heme</keyword>
<evidence type="ECO:0000256" key="3">
    <source>
        <dbReference type="ARBA" id="ARBA00022617"/>
    </source>
</evidence>
<dbReference type="AlphaFoldDB" id="A0A1I8ATA3"/>
<dbReference type="InterPro" id="IPR001128">
    <property type="entry name" value="Cyt_P450"/>
</dbReference>
<evidence type="ECO:0000256" key="5">
    <source>
        <dbReference type="ARBA" id="ARBA00023033"/>
    </source>
</evidence>
<keyword evidence="5" id="KW-0560">Oxidoreductase</keyword>
<dbReference type="Proteomes" id="UP000095287">
    <property type="component" value="Unplaced"/>
</dbReference>
<proteinExistence type="inferred from homology"/>
<comment type="similarity">
    <text evidence="2">Belongs to the cytochrome P450 family.</text>
</comment>
<evidence type="ECO:0000256" key="4">
    <source>
        <dbReference type="ARBA" id="ARBA00023004"/>
    </source>
</evidence>
<dbReference type="PANTHER" id="PTHR24291:SF146">
    <property type="entry name" value="CYTOCHROME P450"/>
    <property type="match status" value="1"/>
</dbReference>
<name>A0A1I8ATA3_9BILA</name>
<dbReference type="SUPFAM" id="SSF48264">
    <property type="entry name" value="Cytochrome P450"/>
    <property type="match status" value="1"/>
</dbReference>
<dbReference type="GO" id="GO:0004497">
    <property type="term" value="F:monooxygenase activity"/>
    <property type="evidence" value="ECO:0007669"/>
    <property type="project" value="UniProtKB-KW"/>
</dbReference>
<accession>A0A1I8ATA3</accession>
<protein>
    <submittedName>
        <fullName evidence="8">Cytochrome P450</fullName>
    </submittedName>
</protein>
<dbReference type="GO" id="GO:0020037">
    <property type="term" value="F:heme binding"/>
    <property type="evidence" value="ECO:0007669"/>
    <property type="project" value="InterPro"/>
</dbReference>
<evidence type="ECO:0000313" key="8">
    <source>
        <dbReference type="WBParaSite" id="L893_g8846.t2"/>
    </source>
</evidence>
<dbReference type="WBParaSite" id="L893_g8846.t2">
    <property type="protein sequence ID" value="L893_g8846.t2"/>
    <property type="gene ID" value="L893_g8846"/>
</dbReference>
<sequence>MALGAGALLLVFIVGLCVRLYSLLKQRQRLVTLIDQIPGPPAVPILGCAYAFKLDSLEFVEQLEEWGRKYVTCPDGVGMMRTWVGPFPVVLMCSNEAVQKVLENPKNIAKPPLMYNFLRKWLGMGLLTSYGARWHHRRKMLTSAFHFSTVNSFVPVFSKQAQVFVEQLEKFADSDAEVDLFPFIKRCALDIICGEATVTHVGLAQFRDGDGRGDWRATWTQHGVRGRGGDAEPTHLAPRTSSLDVAEARVVPLGQRLRLRRRPRHDHRLHTQGALLHGDDLALEHPFRHSRSASEPQSFRFAIPHHATSLSLRRSFGFDYSRSRQRHFLTSPLPRPRLPTWAAREPREGLIAALEIVSPAIRFRGRSTHSIRRSEDVPTRSPKPPSRFSDPPWADAAPAPTTTTTMGVEWTTVPAPSGRATWASASAWR</sequence>
<keyword evidence="3" id="KW-0479">Metal-binding</keyword>
<reference evidence="8" key="1">
    <citation type="submission" date="2016-11" db="UniProtKB">
        <authorList>
            <consortium name="WormBaseParasite"/>
        </authorList>
    </citation>
    <scope>IDENTIFICATION</scope>
</reference>
<evidence type="ECO:0000256" key="6">
    <source>
        <dbReference type="SAM" id="MobiDB-lite"/>
    </source>
</evidence>
<evidence type="ECO:0000313" key="7">
    <source>
        <dbReference type="Proteomes" id="UP000095287"/>
    </source>
</evidence>
<feature type="region of interest" description="Disordered" evidence="6">
    <location>
        <begin position="367"/>
        <end position="429"/>
    </location>
</feature>
<dbReference type="InterPro" id="IPR050196">
    <property type="entry name" value="Cytochrome_P450_Monoox"/>
</dbReference>
<keyword evidence="4" id="KW-0408">Iron</keyword>
<evidence type="ECO:0000256" key="2">
    <source>
        <dbReference type="ARBA" id="ARBA00010617"/>
    </source>
</evidence>
<comment type="cofactor">
    <cofactor evidence="1">
        <name>heme</name>
        <dbReference type="ChEBI" id="CHEBI:30413"/>
    </cofactor>
</comment>
<dbReference type="Gene3D" id="1.10.630.10">
    <property type="entry name" value="Cytochrome P450"/>
    <property type="match status" value="1"/>
</dbReference>
<feature type="compositionally biased region" description="Low complexity" evidence="6">
    <location>
        <begin position="390"/>
        <end position="412"/>
    </location>
</feature>
<dbReference type="InterPro" id="IPR036396">
    <property type="entry name" value="Cyt_P450_sf"/>
</dbReference>
<dbReference type="GO" id="GO:0016705">
    <property type="term" value="F:oxidoreductase activity, acting on paired donors, with incorporation or reduction of molecular oxygen"/>
    <property type="evidence" value="ECO:0007669"/>
    <property type="project" value="InterPro"/>
</dbReference>
<dbReference type="PANTHER" id="PTHR24291">
    <property type="entry name" value="CYTOCHROME P450 FAMILY 4"/>
    <property type="match status" value="1"/>
</dbReference>
<keyword evidence="7" id="KW-1185">Reference proteome</keyword>
<keyword evidence="5" id="KW-0503">Monooxygenase</keyword>
<dbReference type="GO" id="GO:0005506">
    <property type="term" value="F:iron ion binding"/>
    <property type="evidence" value="ECO:0007669"/>
    <property type="project" value="InterPro"/>
</dbReference>
<dbReference type="Pfam" id="PF00067">
    <property type="entry name" value="p450"/>
    <property type="match status" value="1"/>
</dbReference>
<evidence type="ECO:0000256" key="1">
    <source>
        <dbReference type="ARBA" id="ARBA00001971"/>
    </source>
</evidence>
<organism evidence="7 8">
    <name type="scientific">Steinernema glaseri</name>
    <dbReference type="NCBI Taxonomy" id="37863"/>
    <lineage>
        <taxon>Eukaryota</taxon>
        <taxon>Metazoa</taxon>
        <taxon>Ecdysozoa</taxon>
        <taxon>Nematoda</taxon>
        <taxon>Chromadorea</taxon>
        <taxon>Rhabditida</taxon>
        <taxon>Tylenchina</taxon>
        <taxon>Panagrolaimomorpha</taxon>
        <taxon>Strongyloidoidea</taxon>
        <taxon>Steinernematidae</taxon>
        <taxon>Steinernema</taxon>
    </lineage>
</organism>